<dbReference type="InterPro" id="IPR007235">
    <property type="entry name" value="Glyco_trans_28_C"/>
</dbReference>
<comment type="caution">
    <text evidence="10">Lacks conserved residue(s) required for the propagation of feature annotation.</text>
</comment>
<dbReference type="NCBIfam" id="TIGR01133">
    <property type="entry name" value="murG"/>
    <property type="match status" value="1"/>
</dbReference>
<gene>
    <name evidence="10 13" type="primary">murG</name>
    <name evidence="13" type="ORF">CSA56_14430</name>
</gene>
<evidence type="ECO:0000256" key="5">
    <source>
        <dbReference type="ARBA" id="ARBA00022960"/>
    </source>
</evidence>
<comment type="subcellular location">
    <subcellularLocation>
        <location evidence="10">Cell membrane</location>
        <topology evidence="10">Peripheral membrane protein</topology>
        <orientation evidence="10">Cytoplasmic side</orientation>
    </subcellularLocation>
</comment>
<proteinExistence type="inferred from homology"/>
<dbReference type="GO" id="GO:0008360">
    <property type="term" value="P:regulation of cell shape"/>
    <property type="evidence" value="ECO:0007669"/>
    <property type="project" value="UniProtKB-KW"/>
</dbReference>
<reference evidence="13 14" key="1">
    <citation type="submission" date="2017-10" db="EMBL/GenBank/DDBJ databases">
        <title>Novel microbial diversity and functional potential in the marine mammal oral microbiome.</title>
        <authorList>
            <person name="Dudek N.K."/>
            <person name="Sun C.L."/>
            <person name="Burstein D."/>
            <person name="Kantor R.S."/>
            <person name="Aliaga Goltsman D.S."/>
            <person name="Bik E.M."/>
            <person name="Thomas B.C."/>
            <person name="Banfield J.F."/>
            <person name="Relman D.A."/>
        </authorList>
    </citation>
    <scope>NUCLEOTIDE SEQUENCE [LARGE SCALE GENOMIC DNA]</scope>
    <source>
        <strain evidence="13">DOLJORAL78_47_16</strain>
    </source>
</reference>
<dbReference type="GO" id="GO:0005886">
    <property type="term" value="C:plasma membrane"/>
    <property type="evidence" value="ECO:0007669"/>
    <property type="project" value="UniProtKB-SubCell"/>
</dbReference>
<evidence type="ECO:0000256" key="2">
    <source>
        <dbReference type="ARBA" id="ARBA00022618"/>
    </source>
</evidence>
<dbReference type="Pfam" id="PF04101">
    <property type="entry name" value="Glyco_tran_28_C"/>
    <property type="match status" value="1"/>
</dbReference>
<comment type="pathway">
    <text evidence="10">Cell wall biogenesis; peptidoglycan biosynthesis.</text>
</comment>
<dbReference type="EMBL" id="PDSK01000109">
    <property type="protein sequence ID" value="PIE32681.1"/>
    <property type="molecule type" value="Genomic_DNA"/>
</dbReference>
<keyword evidence="1 10" id="KW-1003">Cell membrane</keyword>
<protein>
    <recommendedName>
        <fullName evidence="10">UDP-N-acetylglucosamine--N-acetylmuramyl-(pentapeptide) pyrophosphoryl-undecaprenol N-acetylglucosamine transferase</fullName>
        <ecNumber evidence="10">2.4.1.227</ecNumber>
    </recommendedName>
    <alternativeName>
        <fullName evidence="10">Undecaprenyl-PP-MurNAc-pentapeptide-UDPGlcNAc GlcNAc transferase</fullName>
    </alternativeName>
</protein>
<evidence type="ECO:0000313" key="13">
    <source>
        <dbReference type="EMBL" id="PIE32681.1"/>
    </source>
</evidence>
<evidence type="ECO:0000256" key="6">
    <source>
        <dbReference type="ARBA" id="ARBA00022984"/>
    </source>
</evidence>
<dbReference type="GO" id="GO:0071555">
    <property type="term" value="P:cell wall organization"/>
    <property type="evidence" value="ECO:0007669"/>
    <property type="project" value="UniProtKB-KW"/>
</dbReference>
<feature type="domain" description="Glycosyl transferase family 28 C-terminal" evidence="12">
    <location>
        <begin position="197"/>
        <end position="360"/>
    </location>
</feature>
<dbReference type="InterPro" id="IPR004276">
    <property type="entry name" value="GlycoTrans_28_N"/>
</dbReference>
<dbReference type="GO" id="GO:0051991">
    <property type="term" value="F:UDP-N-acetyl-D-glucosamine:N-acetylmuramoyl-L-alanyl-D-glutamyl-meso-2,6-diaminopimelyl-D-alanyl-D-alanine-diphosphoundecaprenol 4-beta-N-acetylglucosaminlytransferase activity"/>
    <property type="evidence" value="ECO:0007669"/>
    <property type="project" value="RHEA"/>
</dbReference>
<dbReference type="GO" id="GO:0009252">
    <property type="term" value="P:peptidoglycan biosynthetic process"/>
    <property type="evidence" value="ECO:0007669"/>
    <property type="project" value="UniProtKB-UniRule"/>
</dbReference>
<dbReference type="Proteomes" id="UP000230821">
    <property type="component" value="Unassembled WGS sequence"/>
</dbReference>
<evidence type="ECO:0000256" key="10">
    <source>
        <dbReference type="HAMAP-Rule" id="MF_00033"/>
    </source>
</evidence>
<comment type="similarity">
    <text evidence="10">Belongs to the glycosyltransferase 28 family. MurG subfamily.</text>
</comment>
<dbReference type="GO" id="GO:0051301">
    <property type="term" value="P:cell division"/>
    <property type="evidence" value="ECO:0007669"/>
    <property type="project" value="UniProtKB-KW"/>
</dbReference>
<evidence type="ECO:0000313" key="14">
    <source>
        <dbReference type="Proteomes" id="UP000230821"/>
    </source>
</evidence>
<keyword evidence="8 10" id="KW-0131">Cell cycle</keyword>
<comment type="caution">
    <text evidence="13">The sequence shown here is derived from an EMBL/GenBank/DDBJ whole genome shotgun (WGS) entry which is preliminary data.</text>
</comment>
<name>A0A2G6KAI5_9BACT</name>
<dbReference type="CDD" id="cd03785">
    <property type="entry name" value="GT28_MurG"/>
    <property type="match status" value="1"/>
</dbReference>
<evidence type="ECO:0000259" key="12">
    <source>
        <dbReference type="Pfam" id="PF04101"/>
    </source>
</evidence>
<feature type="binding site" evidence="10">
    <location>
        <position position="177"/>
    </location>
    <ligand>
        <name>UDP-N-acetyl-alpha-D-glucosamine</name>
        <dbReference type="ChEBI" id="CHEBI:57705"/>
    </ligand>
</feature>
<dbReference type="PANTHER" id="PTHR21015:SF22">
    <property type="entry name" value="GLYCOSYLTRANSFERASE"/>
    <property type="match status" value="1"/>
</dbReference>
<dbReference type="Gene3D" id="3.40.50.2000">
    <property type="entry name" value="Glycogen Phosphorylase B"/>
    <property type="match status" value="2"/>
</dbReference>
<evidence type="ECO:0000256" key="1">
    <source>
        <dbReference type="ARBA" id="ARBA00022475"/>
    </source>
</evidence>
<keyword evidence="4 10" id="KW-0808">Transferase</keyword>
<comment type="catalytic activity">
    <reaction evidence="10">
        <text>di-trans,octa-cis-undecaprenyl diphospho-N-acetyl-alpha-D-muramoyl-L-alanyl-D-glutamyl-meso-2,6-diaminopimeloyl-D-alanyl-D-alanine + UDP-N-acetyl-alpha-D-glucosamine = di-trans,octa-cis-undecaprenyl diphospho-[N-acetyl-alpha-D-glucosaminyl-(1-&gt;4)]-N-acetyl-alpha-D-muramoyl-L-alanyl-D-glutamyl-meso-2,6-diaminopimeloyl-D-alanyl-D-alanine + UDP + H(+)</text>
        <dbReference type="Rhea" id="RHEA:31227"/>
        <dbReference type="ChEBI" id="CHEBI:15378"/>
        <dbReference type="ChEBI" id="CHEBI:57705"/>
        <dbReference type="ChEBI" id="CHEBI:58223"/>
        <dbReference type="ChEBI" id="CHEBI:61387"/>
        <dbReference type="ChEBI" id="CHEBI:61388"/>
        <dbReference type="EC" id="2.4.1.227"/>
    </reaction>
</comment>
<evidence type="ECO:0000256" key="9">
    <source>
        <dbReference type="ARBA" id="ARBA00023316"/>
    </source>
</evidence>
<feature type="binding site" evidence="10">
    <location>
        <begin position="22"/>
        <end position="24"/>
    </location>
    <ligand>
        <name>UDP-N-acetyl-alpha-D-glucosamine</name>
        <dbReference type="ChEBI" id="CHEBI:57705"/>
    </ligand>
</feature>
<organism evidence="13 14">
    <name type="scientific">candidate division KSB3 bacterium</name>
    <dbReference type="NCBI Taxonomy" id="2044937"/>
    <lineage>
        <taxon>Bacteria</taxon>
        <taxon>candidate division KSB3</taxon>
    </lineage>
</organism>
<evidence type="ECO:0000256" key="8">
    <source>
        <dbReference type="ARBA" id="ARBA00023306"/>
    </source>
</evidence>
<dbReference type="Pfam" id="PF03033">
    <property type="entry name" value="Glyco_transf_28"/>
    <property type="match status" value="1"/>
</dbReference>
<dbReference type="HAMAP" id="MF_00033">
    <property type="entry name" value="MurG"/>
    <property type="match status" value="1"/>
</dbReference>
<accession>A0A2G6KAI5</accession>
<feature type="binding site" evidence="10">
    <location>
        <position position="302"/>
    </location>
    <ligand>
        <name>UDP-N-acetyl-alpha-D-glucosamine</name>
        <dbReference type="ChEBI" id="CHEBI:57705"/>
    </ligand>
</feature>
<sequence>MGAHQSLRSNLPFDIVITGGGTGGHVYPGIAVAKEVKRQFPSASVLFIGTQKGLESKIIPYEGFALKTVDIRGFAGKGVTQRLRAFWKLPFAVLRARHYLKEFRPHVVFGTGGYVSVPVLYAAYLLHIPTLTLEPNRRPGLANKLLSKSVDQIAICFEESAAEFPEKKVIFTGNPIRKEFSIIGKTSPPNKGEKCNILVVGGSLGASSLNHAMIEALDYLVDYRDHFVFTHQTGASSYNDVKAGYEQKGFRTEVLEYIDDIPKMYARSHLIICRAGASTVAELQASRRPAILIPYAHGDRHQEFNAQALVDKGIAKMILQKNLSGETLSKVILECLYNPDTVAQVWVNVHSTNEKSAAERIVDVCLELARIWNSPHRTMAG</sequence>
<evidence type="ECO:0000256" key="7">
    <source>
        <dbReference type="ARBA" id="ARBA00023136"/>
    </source>
</evidence>
<feature type="domain" description="Glycosyltransferase family 28 N-terminal" evidence="11">
    <location>
        <begin position="15"/>
        <end position="154"/>
    </location>
</feature>
<keyword evidence="7 10" id="KW-0472">Membrane</keyword>
<dbReference type="GO" id="GO:0050511">
    <property type="term" value="F:undecaprenyldiphospho-muramoylpentapeptide beta-N-acetylglucosaminyltransferase activity"/>
    <property type="evidence" value="ECO:0007669"/>
    <property type="project" value="UniProtKB-UniRule"/>
</dbReference>
<feature type="binding site" evidence="10">
    <location>
        <position position="203"/>
    </location>
    <ligand>
        <name>UDP-N-acetyl-alpha-D-glucosamine</name>
        <dbReference type="ChEBI" id="CHEBI:57705"/>
    </ligand>
</feature>
<evidence type="ECO:0000259" key="11">
    <source>
        <dbReference type="Pfam" id="PF03033"/>
    </source>
</evidence>
<keyword evidence="6 10" id="KW-0573">Peptidoglycan synthesis</keyword>
<keyword evidence="3 10" id="KW-0328">Glycosyltransferase</keyword>
<keyword evidence="2 10" id="KW-0132">Cell division</keyword>
<evidence type="ECO:0000256" key="4">
    <source>
        <dbReference type="ARBA" id="ARBA00022679"/>
    </source>
</evidence>
<dbReference type="PANTHER" id="PTHR21015">
    <property type="entry name" value="UDP-N-ACETYLGLUCOSAMINE--N-ACETYLMURAMYL-(PENTAPEPTIDE) PYROPHOSPHORYL-UNDECAPRENOL N-ACETYLGLUCOSAMINE TRANSFERASE 1"/>
    <property type="match status" value="1"/>
</dbReference>
<feature type="binding site" evidence="10">
    <location>
        <position position="136"/>
    </location>
    <ligand>
        <name>UDP-N-acetyl-alpha-D-glucosamine</name>
        <dbReference type="ChEBI" id="CHEBI:57705"/>
    </ligand>
</feature>
<feature type="binding site" evidence="10">
    <location>
        <position position="258"/>
    </location>
    <ligand>
        <name>UDP-N-acetyl-alpha-D-glucosamine</name>
        <dbReference type="ChEBI" id="CHEBI:57705"/>
    </ligand>
</feature>
<dbReference type="GO" id="GO:0005975">
    <property type="term" value="P:carbohydrate metabolic process"/>
    <property type="evidence" value="ECO:0007669"/>
    <property type="project" value="InterPro"/>
</dbReference>
<comment type="function">
    <text evidence="10">Cell wall formation. Catalyzes the transfer of a GlcNAc subunit on undecaprenyl-pyrophosphoryl-MurNAc-pentapeptide (lipid intermediate I) to form undecaprenyl-pyrophosphoryl-MurNAc-(pentapeptide)GlcNAc (lipid intermediate II).</text>
</comment>
<dbReference type="InterPro" id="IPR006009">
    <property type="entry name" value="GlcNAc_MurG"/>
</dbReference>
<dbReference type="UniPathway" id="UPA00219"/>
<dbReference type="EC" id="2.4.1.227" evidence="10"/>
<dbReference type="SUPFAM" id="SSF53756">
    <property type="entry name" value="UDP-Glycosyltransferase/glycogen phosphorylase"/>
    <property type="match status" value="1"/>
</dbReference>
<evidence type="ECO:0000256" key="3">
    <source>
        <dbReference type="ARBA" id="ARBA00022676"/>
    </source>
</evidence>
<keyword evidence="9 10" id="KW-0961">Cell wall biogenesis/degradation</keyword>
<keyword evidence="5 10" id="KW-0133">Cell shape</keyword>
<dbReference type="AlphaFoldDB" id="A0A2G6KAI5"/>